<dbReference type="PROSITE" id="PS51071">
    <property type="entry name" value="HTH_RPIR"/>
    <property type="match status" value="1"/>
</dbReference>
<dbReference type="InterPro" id="IPR046348">
    <property type="entry name" value="SIS_dom_sf"/>
</dbReference>
<sequence length="278" mass="31121">MVLAIQEHYEQLSPSERKLATLLLDRIDDMLAYSAKEMADMAGVSKATAARLFRSLGYRDFNEVRLQAREERNRTQPFRHAPSSEQKPEPARGLTVSTHLQLETDSLARTFEVTRNDTLTKAAEKLATAPRVWLLGQGLDQGLIYYLRPLLSRMRADVFCLGAQSGLWAEELAMPSPRDVVLLVLSQHRAPVLERVIEQLTLSRVQVVSVVDVRNTAWAQGFSESVLSCYSTGGPYGYSAMSLVSMLHLLAHATAEQLGDRALQRTHLIDDITEELDQ</sequence>
<reference evidence="4" key="1">
    <citation type="journal article" date="2019" name="Int. J. Syst. Evol. Microbiol.">
        <title>The Global Catalogue of Microorganisms (GCM) 10K type strain sequencing project: providing services to taxonomists for standard genome sequencing and annotation.</title>
        <authorList>
            <consortium name="The Broad Institute Genomics Platform"/>
            <consortium name="The Broad Institute Genome Sequencing Center for Infectious Disease"/>
            <person name="Wu L."/>
            <person name="Ma J."/>
        </authorList>
    </citation>
    <scope>NUCLEOTIDE SEQUENCE [LARGE SCALE GENOMIC DNA]</scope>
    <source>
        <strain evidence="4">KCTC 32998</strain>
    </source>
</reference>
<dbReference type="InterPro" id="IPR036388">
    <property type="entry name" value="WH-like_DNA-bd_sf"/>
</dbReference>
<dbReference type="InterPro" id="IPR009057">
    <property type="entry name" value="Homeodomain-like_sf"/>
</dbReference>
<protein>
    <recommendedName>
        <fullName evidence="2">HTH rpiR-type domain-containing protein</fullName>
    </recommendedName>
</protein>
<feature type="domain" description="HTH rpiR-type" evidence="2">
    <location>
        <begin position="1"/>
        <end position="75"/>
    </location>
</feature>
<dbReference type="Gene3D" id="3.40.50.10490">
    <property type="entry name" value="Glucose-6-phosphate isomerase like protein, domain 1"/>
    <property type="match status" value="1"/>
</dbReference>
<dbReference type="Gene3D" id="1.10.10.10">
    <property type="entry name" value="Winged helix-like DNA-binding domain superfamily/Winged helix DNA-binding domain"/>
    <property type="match status" value="1"/>
</dbReference>
<evidence type="ECO:0000256" key="1">
    <source>
        <dbReference type="SAM" id="MobiDB-lite"/>
    </source>
</evidence>
<evidence type="ECO:0000313" key="3">
    <source>
        <dbReference type="EMBL" id="GHB25825.1"/>
    </source>
</evidence>
<dbReference type="SUPFAM" id="SSF53697">
    <property type="entry name" value="SIS domain"/>
    <property type="match status" value="1"/>
</dbReference>
<dbReference type="Pfam" id="PF01418">
    <property type="entry name" value="HTH_6"/>
    <property type="match status" value="1"/>
</dbReference>
<gene>
    <name evidence="3" type="ORF">GCM10009038_26170</name>
</gene>
<dbReference type="SUPFAM" id="SSF46689">
    <property type="entry name" value="Homeodomain-like"/>
    <property type="match status" value="1"/>
</dbReference>
<comment type="caution">
    <text evidence="3">The sequence shown here is derived from an EMBL/GenBank/DDBJ whole genome shotgun (WGS) entry which is preliminary data.</text>
</comment>
<dbReference type="PANTHER" id="PTHR30514">
    <property type="entry name" value="GLUCOKINASE"/>
    <property type="match status" value="1"/>
</dbReference>
<dbReference type="PANTHER" id="PTHR30514:SF18">
    <property type="entry name" value="RPIR-FAMILY TRANSCRIPTIONAL REGULATOR"/>
    <property type="match status" value="1"/>
</dbReference>
<dbReference type="InterPro" id="IPR000281">
    <property type="entry name" value="HTH_RpiR"/>
</dbReference>
<dbReference type="EMBL" id="BMZI01000005">
    <property type="protein sequence ID" value="GHB25825.1"/>
    <property type="molecule type" value="Genomic_DNA"/>
</dbReference>
<dbReference type="InterPro" id="IPR047640">
    <property type="entry name" value="RpiR-like"/>
</dbReference>
<dbReference type="Proteomes" id="UP000646745">
    <property type="component" value="Unassembled WGS sequence"/>
</dbReference>
<accession>A0ABQ3E8D0</accession>
<keyword evidence="4" id="KW-1185">Reference proteome</keyword>
<feature type="region of interest" description="Disordered" evidence="1">
    <location>
        <begin position="69"/>
        <end position="93"/>
    </location>
</feature>
<evidence type="ECO:0000259" key="2">
    <source>
        <dbReference type="PROSITE" id="PS51071"/>
    </source>
</evidence>
<evidence type="ECO:0000313" key="4">
    <source>
        <dbReference type="Proteomes" id="UP000646745"/>
    </source>
</evidence>
<proteinExistence type="predicted"/>
<name>A0ABQ3E8D0_9GAMM</name>
<organism evidence="3 4">
    <name type="scientific">Salinicola rhizosphaerae</name>
    <dbReference type="NCBI Taxonomy" id="1443141"/>
    <lineage>
        <taxon>Bacteria</taxon>
        <taxon>Pseudomonadati</taxon>
        <taxon>Pseudomonadota</taxon>
        <taxon>Gammaproteobacteria</taxon>
        <taxon>Oceanospirillales</taxon>
        <taxon>Halomonadaceae</taxon>
        <taxon>Salinicola</taxon>
    </lineage>
</organism>